<dbReference type="RefSeq" id="WP_066075733.1">
    <property type="nucleotide sequence ID" value="NZ_FRDK01000001.1"/>
</dbReference>
<sequence length="262" mass="30206">MINLTSSDYSDLKSKEKLLSSKIKIVNEKEYTFASCNTENNFIFKITKPAGLILDLEKINTETLQVTNGTKSSKIALRLNNLDNLGCKIEFKKVQSDNLQLNLKLIDSQLPEIISYLVYYKYKFGKSKITDLLEKIKSQNPLGFDISKGHPFYEYKIKKFLTESALGMTPEKVWTGKYDATGGIIVVKDNSDLVCYHIYNKNEFEDYLINHTKFEQAATSEDEINPGFSTNTSKTKPYKYSWIYEENGELFLKLNLQIRFIK</sequence>
<dbReference type="AlphaFoldDB" id="A0A168AH57"/>
<evidence type="ECO:0000313" key="1">
    <source>
        <dbReference type="EMBL" id="OAB31466.1"/>
    </source>
</evidence>
<gene>
    <name evidence="1" type="ORF">FBFR_01155</name>
</gene>
<evidence type="ECO:0000313" key="2">
    <source>
        <dbReference type="Proteomes" id="UP000077164"/>
    </source>
</evidence>
<proteinExistence type="predicted"/>
<dbReference type="InterPro" id="IPR019062">
    <property type="entry name" value="Restrct_endonuc_II_HpaII"/>
</dbReference>
<keyword evidence="2" id="KW-1185">Reference proteome</keyword>
<organism evidence="1 2">
    <name type="scientific">Flavobacterium fryxellicola</name>
    <dbReference type="NCBI Taxonomy" id="249352"/>
    <lineage>
        <taxon>Bacteria</taxon>
        <taxon>Pseudomonadati</taxon>
        <taxon>Bacteroidota</taxon>
        <taxon>Flavobacteriia</taxon>
        <taxon>Flavobacteriales</taxon>
        <taxon>Flavobacteriaceae</taxon>
        <taxon>Flavobacterium</taxon>
    </lineage>
</organism>
<dbReference type="OrthoDB" id="1551452at2"/>
<accession>A0A168AH57</accession>
<dbReference type="STRING" id="249352.SAMN05444395_101539"/>
<evidence type="ECO:0008006" key="3">
    <source>
        <dbReference type="Google" id="ProtNLM"/>
    </source>
</evidence>
<reference evidence="1 2" key="1">
    <citation type="submission" date="2016-03" db="EMBL/GenBank/DDBJ databases">
        <title>Draft genome sequence of Flavobacterium fryxellicola DSM 16209.</title>
        <authorList>
            <person name="Shin S.-K."/>
            <person name="Yi H."/>
        </authorList>
    </citation>
    <scope>NUCLEOTIDE SEQUENCE [LARGE SCALE GENOMIC DNA]</scope>
    <source>
        <strain evidence="1 2">DSM 16209</strain>
    </source>
</reference>
<protein>
    <recommendedName>
        <fullName evidence="3">HpaII family restriction endonuclease</fullName>
    </recommendedName>
</protein>
<dbReference type="Pfam" id="PF09561">
    <property type="entry name" value="RE_HpaII"/>
    <property type="match status" value="1"/>
</dbReference>
<comment type="caution">
    <text evidence="1">The sequence shown here is derived from an EMBL/GenBank/DDBJ whole genome shotgun (WGS) entry which is preliminary data.</text>
</comment>
<dbReference type="EMBL" id="LVJE01000001">
    <property type="protein sequence ID" value="OAB31466.1"/>
    <property type="molecule type" value="Genomic_DNA"/>
</dbReference>
<dbReference type="Proteomes" id="UP000077164">
    <property type="component" value="Unassembled WGS sequence"/>
</dbReference>
<name>A0A168AH57_9FLAO</name>